<name>A0A414NEX1_9ACTN</name>
<dbReference type="EMBL" id="QSLJ01000001">
    <property type="protein sequence ID" value="RHF38162.1"/>
    <property type="molecule type" value="Genomic_DNA"/>
</dbReference>
<dbReference type="InterPro" id="IPR001173">
    <property type="entry name" value="Glyco_trans_2-like"/>
</dbReference>
<dbReference type="SUPFAM" id="SSF53448">
    <property type="entry name" value="Nucleotide-diphospho-sugar transferases"/>
    <property type="match status" value="1"/>
</dbReference>
<evidence type="ECO:0000313" key="5">
    <source>
        <dbReference type="Proteomes" id="UP000283983"/>
    </source>
</evidence>
<keyword evidence="5" id="KW-1185">Reference proteome</keyword>
<keyword evidence="2 4" id="KW-0808">Transferase</keyword>
<dbReference type="InterPro" id="IPR029044">
    <property type="entry name" value="Nucleotide-diphossugar_trans"/>
</dbReference>
<dbReference type="Proteomes" id="UP000283983">
    <property type="component" value="Unassembled WGS sequence"/>
</dbReference>
<proteinExistence type="predicted"/>
<sequence>MHVRLPERSRNCGLSGIPAVLMLRFSPARLHKGDPMPRFSIFVPVYNALPHLNDALASILNQTLSDYEVVLVDDGSTDGSAEVCDAFATTCDNVAVVHQENSGLLLSRRVALGHALGDYIVTLDADDVLRSDALERLADVIDSCEPDIIGFSFARTPDYAAAPESRLPLAEGLYDGRDYGQFERMVCEGFLISVWSKCCKREVVDINADYSAYRGLTYAEDLLQLMPLASTAHSFYYLDAPLYFYRPNPRGCTAHYEGRYVDDLMVALGAFLQYAAHLGSDCLALAHQSALLQVTSLVHILVKSGLPCEQEVRELATIQSRVESIGLWGSWSKELRVDKRWEMLALKRGWFGLLRVGVLAVEAAKRLRNRVRAK</sequence>
<keyword evidence="1" id="KW-0328">Glycosyltransferase</keyword>
<organism evidence="4 5">
    <name type="scientific">Collinsella intestinalis</name>
    <dbReference type="NCBI Taxonomy" id="147207"/>
    <lineage>
        <taxon>Bacteria</taxon>
        <taxon>Bacillati</taxon>
        <taxon>Actinomycetota</taxon>
        <taxon>Coriobacteriia</taxon>
        <taxon>Coriobacteriales</taxon>
        <taxon>Coriobacteriaceae</taxon>
        <taxon>Collinsella</taxon>
    </lineage>
</organism>
<dbReference type="Gene3D" id="3.90.550.10">
    <property type="entry name" value="Spore Coat Polysaccharide Biosynthesis Protein SpsA, Chain A"/>
    <property type="match status" value="1"/>
</dbReference>
<dbReference type="PANTHER" id="PTHR22916:SF51">
    <property type="entry name" value="GLYCOSYLTRANSFERASE EPSH-RELATED"/>
    <property type="match status" value="1"/>
</dbReference>
<dbReference type="AlphaFoldDB" id="A0A414NEX1"/>
<dbReference type="Pfam" id="PF00535">
    <property type="entry name" value="Glycos_transf_2"/>
    <property type="match status" value="1"/>
</dbReference>
<accession>A0A414NEX1</accession>
<comment type="caution">
    <text evidence="4">The sequence shown here is derived from an EMBL/GenBank/DDBJ whole genome shotgun (WGS) entry which is preliminary data.</text>
</comment>
<dbReference type="CDD" id="cd00761">
    <property type="entry name" value="Glyco_tranf_GTA_type"/>
    <property type="match status" value="1"/>
</dbReference>
<evidence type="ECO:0000256" key="2">
    <source>
        <dbReference type="ARBA" id="ARBA00022679"/>
    </source>
</evidence>
<feature type="domain" description="Glycosyltransferase 2-like" evidence="3">
    <location>
        <begin position="40"/>
        <end position="156"/>
    </location>
</feature>
<dbReference type="InParanoid" id="A0A414NEX1"/>
<evidence type="ECO:0000313" key="4">
    <source>
        <dbReference type="EMBL" id="RHF38162.1"/>
    </source>
</evidence>
<evidence type="ECO:0000256" key="1">
    <source>
        <dbReference type="ARBA" id="ARBA00022676"/>
    </source>
</evidence>
<reference evidence="4 5" key="1">
    <citation type="submission" date="2018-08" db="EMBL/GenBank/DDBJ databases">
        <title>A genome reference for cultivated species of the human gut microbiota.</title>
        <authorList>
            <person name="Zou Y."/>
            <person name="Xue W."/>
            <person name="Luo G."/>
        </authorList>
    </citation>
    <scope>NUCLEOTIDE SEQUENCE [LARGE SCALE GENOMIC DNA]</scope>
    <source>
        <strain evidence="4 5">AM25-33</strain>
    </source>
</reference>
<gene>
    <name evidence="4" type="ORF">DW682_00045</name>
</gene>
<dbReference type="PANTHER" id="PTHR22916">
    <property type="entry name" value="GLYCOSYLTRANSFERASE"/>
    <property type="match status" value="1"/>
</dbReference>
<protein>
    <submittedName>
        <fullName evidence="4">Glycosyltransferase family 2 protein</fullName>
    </submittedName>
</protein>
<dbReference type="GO" id="GO:0016757">
    <property type="term" value="F:glycosyltransferase activity"/>
    <property type="evidence" value="ECO:0007669"/>
    <property type="project" value="UniProtKB-KW"/>
</dbReference>
<evidence type="ECO:0000259" key="3">
    <source>
        <dbReference type="Pfam" id="PF00535"/>
    </source>
</evidence>